<dbReference type="GeneID" id="9685425"/>
<dbReference type="RefSeq" id="XP_003059692.1">
    <property type="nucleotide sequence ID" value="XM_003059646.1"/>
</dbReference>
<dbReference type="PANTHER" id="PTHR22597:SF0">
    <property type="entry name" value="POLYCOMB PROTEIN SUZ12"/>
    <property type="match status" value="1"/>
</dbReference>
<dbReference type="CDD" id="cd21553">
    <property type="entry name" value="VEFS-box_EMF2-like"/>
    <property type="match status" value="1"/>
</dbReference>
<organism evidence="9">
    <name type="scientific">Micromonas pusilla (strain CCMP1545)</name>
    <name type="common">Picoplanktonic green alga</name>
    <dbReference type="NCBI Taxonomy" id="564608"/>
    <lineage>
        <taxon>Eukaryota</taxon>
        <taxon>Viridiplantae</taxon>
        <taxon>Chlorophyta</taxon>
        <taxon>Mamiellophyceae</taxon>
        <taxon>Mamiellales</taxon>
        <taxon>Mamiellaceae</taxon>
        <taxon>Micromonas</taxon>
    </lineage>
</organism>
<comment type="similarity">
    <text evidence="1">Belongs to the VEFS (VRN2-EMF2-FIS2-SU(Z)12) family.</text>
</comment>
<keyword evidence="9" id="KW-1185">Reference proteome</keyword>
<evidence type="ECO:0000256" key="3">
    <source>
        <dbReference type="ARBA" id="ARBA00022771"/>
    </source>
</evidence>
<protein>
    <submittedName>
        <fullName evidence="8">Predicted protein</fullName>
    </submittedName>
</protein>
<accession>C1MWU9</accession>
<gene>
    <name evidence="8" type="ORF">MICPUCDRAFT_9357</name>
</gene>
<feature type="non-terminal residue" evidence="8">
    <location>
        <position position="92"/>
    </location>
</feature>
<evidence type="ECO:0000256" key="4">
    <source>
        <dbReference type="ARBA" id="ARBA00022833"/>
    </source>
</evidence>
<dbReference type="EMBL" id="GG663741">
    <property type="protein sequence ID" value="EEH55644.1"/>
    <property type="molecule type" value="Genomic_DNA"/>
</dbReference>
<dbReference type="AlphaFoldDB" id="C1MWU9"/>
<reference evidence="8 9" key="1">
    <citation type="journal article" date="2009" name="Science">
        <title>Green evolution and dynamic adaptations revealed by genomes of the marine picoeukaryotes Micromonas.</title>
        <authorList>
            <person name="Worden A.Z."/>
            <person name="Lee J.H."/>
            <person name="Mock T."/>
            <person name="Rouze P."/>
            <person name="Simmons M.P."/>
            <person name="Aerts A.L."/>
            <person name="Allen A.E."/>
            <person name="Cuvelier M.L."/>
            <person name="Derelle E."/>
            <person name="Everett M.V."/>
            <person name="Foulon E."/>
            <person name="Grimwood J."/>
            <person name="Gundlach H."/>
            <person name="Henrissat B."/>
            <person name="Napoli C."/>
            <person name="McDonald S.M."/>
            <person name="Parker M.S."/>
            <person name="Rombauts S."/>
            <person name="Salamov A."/>
            <person name="Von Dassow P."/>
            <person name="Badger J.H."/>
            <person name="Coutinho P.M."/>
            <person name="Demir E."/>
            <person name="Dubchak I."/>
            <person name="Gentemann C."/>
            <person name="Eikrem W."/>
            <person name="Gready J.E."/>
            <person name="John U."/>
            <person name="Lanier W."/>
            <person name="Lindquist E.A."/>
            <person name="Lucas S."/>
            <person name="Mayer K.F."/>
            <person name="Moreau H."/>
            <person name="Not F."/>
            <person name="Otillar R."/>
            <person name="Panaud O."/>
            <person name="Pangilinan J."/>
            <person name="Paulsen I."/>
            <person name="Piegu B."/>
            <person name="Poliakov A."/>
            <person name="Robbens S."/>
            <person name="Schmutz J."/>
            <person name="Toulza E."/>
            <person name="Wyss T."/>
            <person name="Zelensky A."/>
            <person name="Zhou K."/>
            <person name="Armbrust E.V."/>
            <person name="Bhattacharya D."/>
            <person name="Goodenough U.W."/>
            <person name="Van de Peer Y."/>
            <person name="Grigoriev I.V."/>
        </authorList>
    </citation>
    <scope>NUCLEOTIDE SEQUENCE [LARGE SCALE GENOMIC DNA]</scope>
    <source>
        <strain evidence="8 9">CCMP1545</strain>
    </source>
</reference>
<dbReference type="eggNOG" id="ENOG502SWHK">
    <property type="taxonomic scope" value="Eukaryota"/>
</dbReference>
<evidence type="ECO:0000256" key="5">
    <source>
        <dbReference type="ARBA" id="ARBA00023015"/>
    </source>
</evidence>
<dbReference type="GO" id="GO:0005634">
    <property type="term" value="C:nucleus"/>
    <property type="evidence" value="ECO:0007669"/>
    <property type="project" value="TreeGrafter"/>
</dbReference>
<evidence type="ECO:0000313" key="9">
    <source>
        <dbReference type="Proteomes" id="UP000001876"/>
    </source>
</evidence>
<dbReference type="Pfam" id="PF09733">
    <property type="entry name" value="VEFS-Box"/>
    <property type="match status" value="1"/>
</dbReference>
<keyword evidence="6" id="KW-0804">Transcription</keyword>
<keyword evidence="2" id="KW-0479">Metal-binding</keyword>
<dbReference type="OrthoDB" id="515836at2759"/>
<sequence>VEDSDDEEDLDEWTREDLRQLSDFEDIDHREKLFMHEWNVFVHRFKPYADRDVPAALAAFAKYRGDALRADPALRRMFVLHLVNQWDFGVVE</sequence>
<evidence type="ECO:0000313" key="8">
    <source>
        <dbReference type="EMBL" id="EEH55644.1"/>
    </source>
</evidence>
<evidence type="ECO:0000259" key="7">
    <source>
        <dbReference type="Pfam" id="PF09733"/>
    </source>
</evidence>
<feature type="non-terminal residue" evidence="8">
    <location>
        <position position="1"/>
    </location>
</feature>
<evidence type="ECO:0000256" key="2">
    <source>
        <dbReference type="ARBA" id="ARBA00022723"/>
    </source>
</evidence>
<feature type="domain" description="Polycomb protein VEFS-Box" evidence="7">
    <location>
        <begin position="2"/>
        <end position="91"/>
    </location>
</feature>
<keyword evidence="3" id="KW-0863">Zinc-finger</keyword>
<name>C1MWU9_MICPC</name>
<evidence type="ECO:0000256" key="6">
    <source>
        <dbReference type="ARBA" id="ARBA00023163"/>
    </source>
</evidence>
<dbReference type="GO" id="GO:0031490">
    <property type="term" value="F:chromatin DNA binding"/>
    <property type="evidence" value="ECO:0007669"/>
    <property type="project" value="TreeGrafter"/>
</dbReference>
<keyword evidence="4" id="KW-0862">Zinc</keyword>
<dbReference type="KEGG" id="mpp:MICPUCDRAFT_9357"/>
<proteinExistence type="inferred from homology"/>
<dbReference type="Proteomes" id="UP000001876">
    <property type="component" value="Unassembled WGS sequence"/>
</dbReference>
<dbReference type="PANTHER" id="PTHR22597">
    <property type="entry name" value="POLYCOMB GROUP PROTEIN"/>
    <property type="match status" value="1"/>
</dbReference>
<dbReference type="STRING" id="564608.C1MWU9"/>
<dbReference type="InterPro" id="IPR019135">
    <property type="entry name" value="Polycomb_protein_VEFS-Box"/>
</dbReference>
<dbReference type="GO" id="GO:0008270">
    <property type="term" value="F:zinc ion binding"/>
    <property type="evidence" value="ECO:0007669"/>
    <property type="project" value="UniProtKB-KW"/>
</dbReference>
<keyword evidence="5" id="KW-0805">Transcription regulation</keyword>
<evidence type="ECO:0000256" key="1">
    <source>
        <dbReference type="ARBA" id="ARBA00007416"/>
    </source>
</evidence>